<protein>
    <recommendedName>
        <fullName evidence="3">Sulfotransferase domain-containing protein</fullName>
    </recommendedName>
</protein>
<dbReference type="SUPFAM" id="SSF52540">
    <property type="entry name" value="P-loop containing nucleoside triphosphate hydrolases"/>
    <property type="match status" value="1"/>
</dbReference>
<gene>
    <name evidence="4" type="ORF">A2W05_04500</name>
</gene>
<dbReference type="GO" id="GO:0008146">
    <property type="term" value="F:sulfotransferase activity"/>
    <property type="evidence" value="ECO:0007669"/>
    <property type="project" value="InterPro"/>
</dbReference>
<dbReference type="PANTHER" id="PTHR10605">
    <property type="entry name" value="HEPARAN SULFATE SULFOTRANSFERASE"/>
    <property type="match status" value="1"/>
</dbReference>
<evidence type="ECO:0000256" key="2">
    <source>
        <dbReference type="ARBA" id="ARBA00023180"/>
    </source>
</evidence>
<dbReference type="InterPro" id="IPR027417">
    <property type="entry name" value="P-loop_NTPase"/>
</dbReference>
<evidence type="ECO:0000313" key="4">
    <source>
        <dbReference type="EMBL" id="OGL47193.1"/>
    </source>
</evidence>
<proteinExistence type="predicted"/>
<evidence type="ECO:0000313" key="5">
    <source>
        <dbReference type="Proteomes" id="UP000178797"/>
    </source>
</evidence>
<organism evidence="4 5">
    <name type="scientific">Candidatus Schekmanbacteria bacterium RBG_16_38_10</name>
    <dbReference type="NCBI Taxonomy" id="1817879"/>
    <lineage>
        <taxon>Bacteria</taxon>
        <taxon>Candidatus Schekmaniibacteriota</taxon>
    </lineage>
</organism>
<accession>A0A1F7S054</accession>
<keyword evidence="2" id="KW-0325">Glycoprotein</keyword>
<comment type="caution">
    <text evidence="4">The sequence shown here is derived from an EMBL/GenBank/DDBJ whole genome shotgun (WGS) entry which is preliminary data.</text>
</comment>
<sequence length="299" mass="35188">MTMPEFFIVGAPKCGTTAMQEYLRQHPNIFMPDMKEINHFADDLLKQDDLFLSRERYLSLFAGGGRNRLIGEASVYYLFSKNAHLNIKSFCPIAKIIVMLRNPVDVLHSRHSQLVYNGDENILDFEASLAAEEKRRKGEMIPPNIRIERKLLHREVVKFTEQVKRYLDTFGRNNVHIIIYDDFKRDTGRVYRETLRFLNIDTGFQPDFKVINPNKRIRIKALQHFLKTPPPSVRLIGKLLLPQSFRHVFVNRLEKLNTQYIARQSMSPELRTRLQEDFASEVKSLSELLRRDLTHWSRD</sequence>
<dbReference type="InterPro" id="IPR000863">
    <property type="entry name" value="Sulfotransferase_dom"/>
</dbReference>
<dbReference type="Proteomes" id="UP000178797">
    <property type="component" value="Unassembled WGS sequence"/>
</dbReference>
<dbReference type="InterPro" id="IPR037359">
    <property type="entry name" value="NST/OST"/>
</dbReference>
<name>A0A1F7S054_9BACT</name>
<dbReference type="EMBL" id="MGDE01000053">
    <property type="protein sequence ID" value="OGL47193.1"/>
    <property type="molecule type" value="Genomic_DNA"/>
</dbReference>
<dbReference type="PANTHER" id="PTHR10605:SF56">
    <property type="entry name" value="BIFUNCTIONAL HEPARAN SULFATE N-DEACETYLASE_N-SULFOTRANSFERASE"/>
    <property type="match status" value="1"/>
</dbReference>
<reference evidence="4 5" key="1">
    <citation type="journal article" date="2016" name="Nat. Commun.">
        <title>Thousands of microbial genomes shed light on interconnected biogeochemical processes in an aquifer system.</title>
        <authorList>
            <person name="Anantharaman K."/>
            <person name="Brown C.T."/>
            <person name="Hug L.A."/>
            <person name="Sharon I."/>
            <person name="Castelle C.J."/>
            <person name="Probst A.J."/>
            <person name="Thomas B.C."/>
            <person name="Singh A."/>
            <person name="Wilkins M.J."/>
            <person name="Karaoz U."/>
            <person name="Brodie E.L."/>
            <person name="Williams K.H."/>
            <person name="Hubbard S.S."/>
            <person name="Banfield J.F."/>
        </authorList>
    </citation>
    <scope>NUCLEOTIDE SEQUENCE [LARGE SCALE GENOMIC DNA]</scope>
</reference>
<dbReference type="Gene3D" id="3.40.50.300">
    <property type="entry name" value="P-loop containing nucleotide triphosphate hydrolases"/>
    <property type="match status" value="1"/>
</dbReference>
<evidence type="ECO:0000259" key="3">
    <source>
        <dbReference type="Pfam" id="PF00685"/>
    </source>
</evidence>
<evidence type="ECO:0000256" key="1">
    <source>
        <dbReference type="ARBA" id="ARBA00022679"/>
    </source>
</evidence>
<dbReference type="AlphaFoldDB" id="A0A1F7S054"/>
<dbReference type="Pfam" id="PF00685">
    <property type="entry name" value="Sulfotransfer_1"/>
    <property type="match status" value="1"/>
</dbReference>
<keyword evidence="1" id="KW-0808">Transferase</keyword>
<feature type="domain" description="Sulfotransferase" evidence="3">
    <location>
        <begin position="5"/>
        <end position="201"/>
    </location>
</feature>